<keyword evidence="1" id="KW-1185">Reference proteome</keyword>
<proteinExistence type="predicted"/>
<name>A0A1I7ZI04_9BILA</name>
<accession>A0A1I7ZI04</accession>
<organism evidence="1 2">
    <name type="scientific">Steinernema glaseri</name>
    <dbReference type="NCBI Taxonomy" id="37863"/>
    <lineage>
        <taxon>Eukaryota</taxon>
        <taxon>Metazoa</taxon>
        <taxon>Ecdysozoa</taxon>
        <taxon>Nematoda</taxon>
        <taxon>Chromadorea</taxon>
        <taxon>Rhabditida</taxon>
        <taxon>Tylenchina</taxon>
        <taxon>Panagrolaimomorpha</taxon>
        <taxon>Strongyloidoidea</taxon>
        <taxon>Steinernematidae</taxon>
        <taxon>Steinernema</taxon>
    </lineage>
</organism>
<dbReference type="AlphaFoldDB" id="A0A1I7ZI04"/>
<evidence type="ECO:0000313" key="1">
    <source>
        <dbReference type="Proteomes" id="UP000095287"/>
    </source>
</evidence>
<dbReference type="WBParaSite" id="L893_g26500.t1">
    <property type="protein sequence ID" value="L893_g26500.t1"/>
    <property type="gene ID" value="L893_g26500"/>
</dbReference>
<reference evidence="2" key="1">
    <citation type="submission" date="2016-11" db="UniProtKB">
        <authorList>
            <consortium name="WormBaseParasite"/>
        </authorList>
    </citation>
    <scope>IDENTIFICATION</scope>
</reference>
<dbReference type="Proteomes" id="UP000095287">
    <property type="component" value="Unplaced"/>
</dbReference>
<sequence>MSHLEAEKVCSNARISESHPDNELTMQVQSVKGPLLTAAGLVASQSPGEVRDARPGMTPLSSLFSTSATSKPNIPLNLITMRKKYKKFFTFAPCIPRERGDSRLTFWTVCLTNYE</sequence>
<protein>
    <submittedName>
        <fullName evidence="2">Uncharacterized protein</fullName>
    </submittedName>
</protein>
<evidence type="ECO:0000313" key="2">
    <source>
        <dbReference type="WBParaSite" id="L893_g26500.t1"/>
    </source>
</evidence>